<dbReference type="InterPro" id="IPR000014">
    <property type="entry name" value="PAS"/>
</dbReference>
<dbReference type="InterPro" id="IPR043128">
    <property type="entry name" value="Rev_trsase/Diguanyl_cyclase"/>
</dbReference>
<comment type="caution">
    <text evidence="5">The sequence shown here is derived from an EMBL/GenBank/DDBJ whole genome shotgun (WGS) entry which is preliminary data.</text>
</comment>
<dbReference type="Gene3D" id="3.20.20.450">
    <property type="entry name" value="EAL domain"/>
    <property type="match status" value="1"/>
</dbReference>
<dbReference type="Pfam" id="PF00563">
    <property type="entry name" value="EAL"/>
    <property type="match status" value="1"/>
</dbReference>
<dbReference type="SUPFAM" id="SSF141868">
    <property type="entry name" value="EAL domain-like"/>
    <property type="match status" value="1"/>
</dbReference>
<feature type="domain" description="GGDEF" evidence="4">
    <location>
        <begin position="441"/>
        <end position="574"/>
    </location>
</feature>
<evidence type="ECO:0000259" key="3">
    <source>
        <dbReference type="PROSITE" id="PS50883"/>
    </source>
</evidence>
<gene>
    <name evidence="5" type="ORF">SCD92_11255</name>
</gene>
<dbReference type="SMART" id="SM00086">
    <property type="entry name" value="PAC"/>
    <property type="match status" value="3"/>
</dbReference>
<dbReference type="PANTHER" id="PTHR44757:SF2">
    <property type="entry name" value="BIOFILM ARCHITECTURE MAINTENANCE PROTEIN MBAA"/>
    <property type="match status" value="1"/>
</dbReference>
<dbReference type="CDD" id="cd01948">
    <property type="entry name" value="EAL"/>
    <property type="match status" value="1"/>
</dbReference>
<name>A0ABU4S292_9GAMM</name>
<evidence type="ECO:0000313" key="5">
    <source>
        <dbReference type="EMBL" id="MDX6849938.1"/>
    </source>
</evidence>
<dbReference type="InterPro" id="IPR001610">
    <property type="entry name" value="PAC"/>
</dbReference>
<dbReference type="SUPFAM" id="SSF55785">
    <property type="entry name" value="PYP-like sensor domain (PAS domain)"/>
    <property type="match status" value="3"/>
</dbReference>
<sequence>MDQLLLRTLAANSLDLVYAKDLDSRFLFVNVALANLYGLASTDEMLGKSDFDLYPEELAKAYYQDDQSVIQSGEAIVDREEKMLDIKTGQYRWYSTTKVPLRDSEGTIIGLMGITRDITTNRASTTRTQELNRELEKRVTKRTAELEQLAATLGKERQLMRTLIDALPDNIYAKDLSSRFLLANRAVAESMGTTPVDIVGHTDFDYFPAPLAQQYLEDEKKVLFSGDSLREREEPALDKSSGRTRWLLTTKIPIYNDSEEIIGLVGIGRDISRRRVAELALRDSEARFRSLTELSSDWYWEQNNNGEFTGLTDPNNKSGFTEAEILGHTIATLPNCAPLSASWTEVEAAQQRHEPFRNFELRCNTSGDAPRFVSLNGLPVFDDRGKFTGYRGIGQDITARRQSEEKVHFLATHDSLTELPNRLMFHEILEVAIKSAERHNRIFAVMFIDLDRFKNINDTLGHDAGDQLLQTIGQRFTKTLRASDVVARLGGDEFVVLLQEIHSEQDARKIAEKLIATAVDPITILGQDCRITASVGVCMYPGEALDAQSLMKNADIAMYRAKEEGKNTYQFYSPDLQARSLERLDLENHLRLAVDRDQLFLNYQAKRDLKTGRVAGVEALVRWQHPILGVVSPADFIPLAEETGLIVMIGRWVLRTACQQSAYWQQQGLLPVCIAVNLSPRQFYDEYLISDIESALKDSGLPPEKLELEITESMVMQNTERAIDILKKIKALGVRLAIDDFGVGYSSLAQIKKFPIDTLKVDSSFIRDIPSNYEDKAITQAIIAMGKTLSLTVIAEGVETVEQESFLRDNNCDQSQGFYFSRPVTADDFESLLRGDEPDSD</sequence>
<dbReference type="InterPro" id="IPR029787">
    <property type="entry name" value="Nucleotide_cyclase"/>
</dbReference>
<reference evidence="5 6" key="1">
    <citation type="submission" date="2023-11" db="EMBL/GenBank/DDBJ databases">
        <title>Gilvimarinus fulvus sp. nov., isolated from the surface of Kelp.</title>
        <authorList>
            <person name="Sun Y.Y."/>
            <person name="Gong Y."/>
            <person name="Du Z.J."/>
        </authorList>
    </citation>
    <scope>NUCLEOTIDE SEQUENCE [LARGE SCALE GENOMIC DNA]</scope>
    <source>
        <strain evidence="5 6">SDUM040013</strain>
    </source>
</reference>
<dbReference type="SMART" id="SM00267">
    <property type="entry name" value="GGDEF"/>
    <property type="match status" value="1"/>
</dbReference>
<feature type="domain" description="EAL" evidence="3">
    <location>
        <begin position="583"/>
        <end position="837"/>
    </location>
</feature>
<dbReference type="Pfam" id="PF00990">
    <property type="entry name" value="GGDEF"/>
    <property type="match status" value="1"/>
</dbReference>
<dbReference type="CDD" id="cd01949">
    <property type="entry name" value="GGDEF"/>
    <property type="match status" value="1"/>
</dbReference>
<dbReference type="CDD" id="cd00130">
    <property type="entry name" value="PAS"/>
    <property type="match status" value="2"/>
</dbReference>
<evidence type="ECO:0000259" key="2">
    <source>
        <dbReference type="PROSITE" id="PS50113"/>
    </source>
</evidence>
<dbReference type="PANTHER" id="PTHR44757">
    <property type="entry name" value="DIGUANYLATE CYCLASE DGCP"/>
    <property type="match status" value="1"/>
</dbReference>
<feature type="domain" description="PAC" evidence="2">
    <location>
        <begin position="231"/>
        <end position="283"/>
    </location>
</feature>
<keyword evidence="6" id="KW-1185">Reference proteome</keyword>
<dbReference type="PROSITE" id="PS50887">
    <property type="entry name" value="GGDEF"/>
    <property type="match status" value="1"/>
</dbReference>
<dbReference type="PROSITE" id="PS50883">
    <property type="entry name" value="EAL"/>
    <property type="match status" value="1"/>
</dbReference>
<dbReference type="SUPFAM" id="SSF55073">
    <property type="entry name" value="Nucleotide cyclase"/>
    <property type="match status" value="1"/>
</dbReference>
<dbReference type="PROSITE" id="PS50113">
    <property type="entry name" value="PAC"/>
    <property type="match status" value="3"/>
</dbReference>
<evidence type="ECO:0000313" key="6">
    <source>
        <dbReference type="Proteomes" id="UP001273505"/>
    </source>
</evidence>
<dbReference type="Pfam" id="PF13426">
    <property type="entry name" value="PAS_9"/>
    <property type="match status" value="1"/>
</dbReference>
<dbReference type="RefSeq" id="WP_302721828.1">
    <property type="nucleotide sequence ID" value="NZ_JAULRU010000418.1"/>
</dbReference>
<feature type="domain" description="PAC" evidence="2">
    <location>
        <begin position="77"/>
        <end position="130"/>
    </location>
</feature>
<evidence type="ECO:0000259" key="4">
    <source>
        <dbReference type="PROSITE" id="PS50887"/>
    </source>
</evidence>
<dbReference type="InterPro" id="IPR000700">
    <property type="entry name" value="PAS-assoc_C"/>
</dbReference>
<feature type="domain" description="PAS" evidence="1">
    <location>
        <begin position="156"/>
        <end position="202"/>
    </location>
</feature>
<accession>A0ABU4S292</accession>
<dbReference type="NCBIfam" id="TIGR00229">
    <property type="entry name" value="sensory_box"/>
    <property type="match status" value="3"/>
</dbReference>
<dbReference type="NCBIfam" id="TIGR00254">
    <property type="entry name" value="GGDEF"/>
    <property type="match status" value="1"/>
</dbReference>
<organism evidence="5 6">
    <name type="scientific">Gilvimarinus gilvus</name>
    <dbReference type="NCBI Taxonomy" id="3058038"/>
    <lineage>
        <taxon>Bacteria</taxon>
        <taxon>Pseudomonadati</taxon>
        <taxon>Pseudomonadota</taxon>
        <taxon>Gammaproteobacteria</taxon>
        <taxon>Cellvibrionales</taxon>
        <taxon>Cellvibrionaceae</taxon>
        <taxon>Gilvimarinus</taxon>
    </lineage>
</organism>
<dbReference type="Gene3D" id="3.30.450.20">
    <property type="entry name" value="PAS domain"/>
    <property type="match status" value="3"/>
</dbReference>
<feature type="domain" description="PAC" evidence="2">
    <location>
        <begin position="357"/>
        <end position="409"/>
    </location>
</feature>
<dbReference type="InterPro" id="IPR035919">
    <property type="entry name" value="EAL_sf"/>
</dbReference>
<protein>
    <submittedName>
        <fullName evidence="5">EAL domain-containing protein</fullName>
    </submittedName>
</protein>
<dbReference type="InterPro" id="IPR001633">
    <property type="entry name" value="EAL_dom"/>
</dbReference>
<dbReference type="PROSITE" id="PS50112">
    <property type="entry name" value="PAS"/>
    <property type="match status" value="1"/>
</dbReference>
<dbReference type="EMBL" id="JAXAFO010000017">
    <property type="protein sequence ID" value="MDX6849938.1"/>
    <property type="molecule type" value="Genomic_DNA"/>
</dbReference>
<dbReference type="InterPro" id="IPR035965">
    <property type="entry name" value="PAS-like_dom_sf"/>
</dbReference>
<dbReference type="InterPro" id="IPR013656">
    <property type="entry name" value="PAS_4"/>
</dbReference>
<proteinExistence type="predicted"/>
<dbReference type="InterPro" id="IPR052155">
    <property type="entry name" value="Biofilm_reg_signaling"/>
</dbReference>
<dbReference type="Proteomes" id="UP001273505">
    <property type="component" value="Unassembled WGS sequence"/>
</dbReference>
<dbReference type="Pfam" id="PF08448">
    <property type="entry name" value="PAS_4"/>
    <property type="match status" value="2"/>
</dbReference>
<dbReference type="Gene3D" id="3.30.70.270">
    <property type="match status" value="1"/>
</dbReference>
<dbReference type="SMART" id="SM00091">
    <property type="entry name" value="PAS"/>
    <property type="match status" value="2"/>
</dbReference>
<dbReference type="InterPro" id="IPR000160">
    <property type="entry name" value="GGDEF_dom"/>
</dbReference>
<dbReference type="SMART" id="SM00052">
    <property type="entry name" value="EAL"/>
    <property type="match status" value="1"/>
</dbReference>
<evidence type="ECO:0000259" key="1">
    <source>
        <dbReference type="PROSITE" id="PS50112"/>
    </source>
</evidence>